<proteinExistence type="predicted"/>
<dbReference type="AlphaFoldDB" id="Q7VH89"/>
<accession>Q7VH89</accession>
<reference evidence="1 2" key="1">
    <citation type="journal article" date="2003" name="Proc. Natl. Acad. Sci. U.S.A.">
        <title>The complete genome sequence of the carcinogenic bacterium Helicobacter hepaticus.</title>
        <authorList>
            <person name="Suerbaum S."/>
            <person name="Josenhans C."/>
            <person name="Sterzenbach T."/>
            <person name="Drescher B."/>
            <person name="Brandt P."/>
            <person name="Bell M."/>
            <person name="Droege M."/>
            <person name="Fartmann B."/>
            <person name="Fischer H.-P."/>
            <person name="Ge Z."/>
            <person name="Hoerster A."/>
            <person name="Holland R."/>
            <person name="Klein K."/>
            <person name="Koenig J."/>
            <person name="Macko L."/>
            <person name="Mendz G.L."/>
            <person name="Nyakatura G."/>
            <person name="Schauer D.B."/>
            <person name="Shen Z."/>
            <person name="Weber J."/>
            <person name="Frosch M."/>
            <person name="Fox J.G."/>
        </authorList>
    </citation>
    <scope>NUCLEOTIDE SEQUENCE [LARGE SCALE GENOMIC DNA]</scope>
    <source>
        <strain evidence="2">ATCC 51449 / 3B1</strain>
    </source>
</reference>
<name>Q7VH89_HELHP</name>
<dbReference type="HOGENOM" id="CLU_3356571_0_0_7"/>
<evidence type="ECO:0000313" key="1">
    <source>
        <dbReference type="EMBL" id="AAP77675.1"/>
    </source>
</evidence>
<evidence type="ECO:0000313" key="2">
    <source>
        <dbReference type="Proteomes" id="UP000002495"/>
    </source>
</evidence>
<protein>
    <submittedName>
        <fullName evidence="1">Uncharacterized protein</fullName>
    </submittedName>
</protein>
<keyword evidence="2" id="KW-1185">Reference proteome</keyword>
<organism evidence="1 2">
    <name type="scientific">Helicobacter hepaticus (strain ATCC 51449 / 3B1)</name>
    <dbReference type="NCBI Taxonomy" id="235279"/>
    <lineage>
        <taxon>Bacteria</taxon>
        <taxon>Pseudomonadati</taxon>
        <taxon>Campylobacterota</taxon>
        <taxon>Epsilonproteobacteria</taxon>
        <taxon>Campylobacterales</taxon>
        <taxon>Helicobacteraceae</taxon>
        <taxon>Helicobacter</taxon>
    </lineage>
</organism>
<gene>
    <name evidence="1" type="ordered locus">HH_1078</name>
</gene>
<dbReference type="KEGG" id="hhe:HH_1078"/>
<sequence>MAFCPTKSLKQVGRYFKARAIELIYILNTSLDIKKL</sequence>
<dbReference type="EMBL" id="AE017125">
    <property type="protein sequence ID" value="AAP77675.1"/>
    <property type="molecule type" value="Genomic_DNA"/>
</dbReference>
<dbReference type="Proteomes" id="UP000002495">
    <property type="component" value="Chromosome"/>
</dbReference>